<sequence>MFMKNFSKFLKKFSNLLPSGFKPKFITGNDLLRWHQEQGVLYSASIIRDNKATKIQRMFSRSGIRELYINCSFNNYQIEHEGHKKVLHAAHRYAKEFNDNISSFVFLGNPGTGKNHLAAAICNYLILRNKSVLIVTVADLMSSMKSTFNVYNNLSEEYLLRNFSTVDLLIIDEIGVQIQSRYEKIVINQIVDRRSSSKKSTGMLSNLNYLKLRTLLGKRVIDRMCLGKGLWLNFNWSSYRKKVNVNEC</sequence>
<accession>A0A346DZH6</accession>
<protein>
    <recommendedName>
        <fullName evidence="4">Replicative helicase loader DnaC</fullName>
    </recommendedName>
    <alternativeName>
        <fullName evidence="5">DNA replication protein DnaC</fullName>
    </alternativeName>
</protein>
<gene>
    <name evidence="7" type="ORF">C9I82_160</name>
</gene>
<evidence type="ECO:0000256" key="4">
    <source>
        <dbReference type="ARBA" id="ARBA00044977"/>
    </source>
</evidence>
<dbReference type="Proteomes" id="UP000256856">
    <property type="component" value="Chromosome"/>
</dbReference>
<name>A0A346DZH6_9ENTR</name>
<dbReference type="PANTHER" id="PTHR30050">
    <property type="entry name" value="CHROMOSOMAL REPLICATION INITIATOR PROTEIN DNAA"/>
    <property type="match status" value="1"/>
</dbReference>
<evidence type="ECO:0000313" key="8">
    <source>
        <dbReference type="Proteomes" id="UP000256856"/>
    </source>
</evidence>
<proteinExistence type="inferred from homology"/>
<dbReference type="GO" id="GO:0005524">
    <property type="term" value="F:ATP binding"/>
    <property type="evidence" value="ECO:0007669"/>
    <property type="project" value="UniProtKB-KW"/>
</dbReference>
<dbReference type="Pfam" id="PF01695">
    <property type="entry name" value="IstB_IS21"/>
    <property type="match status" value="1"/>
</dbReference>
<keyword evidence="1" id="KW-0547">Nucleotide-binding</keyword>
<dbReference type="InterPro" id="IPR027417">
    <property type="entry name" value="P-loop_NTPase"/>
</dbReference>
<keyword evidence="2" id="KW-0067">ATP-binding</keyword>
<evidence type="ECO:0000256" key="5">
    <source>
        <dbReference type="ARBA" id="ARBA00045009"/>
    </source>
</evidence>
<reference evidence="7 8" key="1">
    <citation type="submission" date="2018-03" db="EMBL/GenBank/DDBJ databases">
        <title>A parallel universe: an anciently diverged bacterial symbiosis in a Hawaiian planthopper (Hemiptera: Cixiidae) reveals rearranged nutritional responsibilities.</title>
        <authorList>
            <person name="Bennett G."/>
            <person name="Mao M."/>
        </authorList>
    </citation>
    <scope>NUCLEOTIDE SEQUENCE [LARGE SCALE GENOMIC DNA]</scope>
    <source>
        <strain evidence="7 8">OLIH</strain>
    </source>
</reference>
<dbReference type="SUPFAM" id="SSF52540">
    <property type="entry name" value="P-loop containing nucleoside triphosphate hydrolases"/>
    <property type="match status" value="1"/>
</dbReference>
<comment type="similarity">
    <text evidence="3">Belongs to the DnaC family.</text>
</comment>
<organism evidence="7 8">
    <name type="scientific">Candidatus Purcelliella pentastirinorum</name>
    <dbReference type="NCBI Taxonomy" id="472834"/>
    <lineage>
        <taxon>Bacteria</taxon>
        <taxon>Pseudomonadati</taxon>
        <taxon>Pseudomonadota</taxon>
        <taxon>Gammaproteobacteria</taxon>
        <taxon>Enterobacterales</taxon>
        <taxon>Enterobacteriaceae</taxon>
        <taxon>Candidatus Purcelliella</taxon>
    </lineage>
</organism>
<dbReference type="CDD" id="cd00009">
    <property type="entry name" value="AAA"/>
    <property type="match status" value="1"/>
</dbReference>
<feature type="domain" description="IstB-like ATP-binding" evidence="6">
    <location>
        <begin position="94"/>
        <end position="223"/>
    </location>
</feature>
<evidence type="ECO:0000256" key="2">
    <source>
        <dbReference type="ARBA" id="ARBA00022840"/>
    </source>
</evidence>
<evidence type="ECO:0000256" key="1">
    <source>
        <dbReference type="ARBA" id="ARBA00022741"/>
    </source>
</evidence>
<keyword evidence="8" id="KW-1185">Reference proteome</keyword>
<dbReference type="PANTHER" id="PTHR30050:SF9">
    <property type="entry name" value="DNA REPLICATION PROTEIN DNAC"/>
    <property type="match status" value="1"/>
</dbReference>
<dbReference type="KEGG" id="ppet:C9I82_160"/>
<dbReference type="GO" id="GO:0006260">
    <property type="term" value="P:DNA replication"/>
    <property type="evidence" value="ECO:0007669"/>
    <property type="project" value="TreeGrafter"/>
</dbReference>
<evidence type="ECO:0000256" key="3">
    <source>
        <dbReference type="ARBA" id="ARBA00038338"/>
    </source>
</evidence>
<evidence type="ECO:0000259" key="6">
    <source>
        <dbReference type="Pfam" id="PF01695"/>
    </source>
</evidence>
<dbReference type="NCBIfam" id="NF005931">
    <property type="entry name" value="PRK07952.1"/>
    <property type="match status" value="1"/>
</dbReference>
<dbReference type="AlphaFoldDB" id="A0A346DZH6"/>
<dbReference type="Gene3D" id="3.40.50.300">
    <property type="entry name" value="P-loop containing nucleotide triphosphate hydrolases"/>
    <property type="match status" value="1"/>
</dbReference>
<dbReference type="InterPro" id="IPR002611">
    <property type="entry name" value="IstB_ATP-bd"/>
</dbReference>
<evidence type="ECO:0000313" key="7">
    <source>
        <dbReference type="EMBL" id="AXN02131.1"/>
    </source>
</evidence>
<dbReference type="EMBL" id="CP028374">
    <property type="protein sequence ID" value="AXN02131.1"/>
    <property type="molecule type" value="Genomic_DNA"/>
</dbReference>